<feature type="chain" id="PRO_5046990303" description="Lipoprotein" evidence="1">
    <location>
        <begin position="23"/>
        <end position="175"/>
    </location>
</feature>
<evidence type="ECO:0000256" key="1">
    <source>
        <dbReference type="SAM" id="SignalP"/>
    </source>
</evidence>
<comment type="caution">
    <text evidence="2">The sequence shown here is derived from an EMBL/GenBank/DDBJ whole genome shotgun (WGS) entry which is preliminary data.</text>
</comment>
<accession>A0ABW2GHY5</accession>
<evidence type="ECO:0000313" key="2">
    <source>
        <dbReference type="EMBL" id="MFC7219227.1"/>
    </source>
</evidence>
<evidence type="ECO:0008006" key="4">
    <source>
        <dbReference type="Google" id="ProtNLM"/>
    </source>
</evidence>
<keyword evidence="1" id="KW-0732">Signal</keyword>
<reference evidence="3" key="1">
    <citation type="journal article" date="2019" name="Int. J. Syst. Evol. Microbiol.">
        <title>The Global Catalogue of Microorganisms (GCM) 10K type strain sequencing project: providing services to taxonomists for standard genome sequencing and annotation.</title>
        <authorList>
            <consortium name="The Broad Institute Genomics Platform"/>
            <consortium name="The Broad Institute Genome Sequencing Center for Infectious Disease"/>
            <person name="Wu L."/>
            <person name="Ma J."/>
        </authorList>
    </citation>
    <scope>NUCLEOTIDE SEQUENCE [LARGE SCALE GENOMIC DNA]</scope>
    <source>
        <strain evidence="3">CGMCC 1.13681</strain>
    </source>
</reference>
<organism evidence="2 3">
    <name type="scientific">Streptomyces polyrhachis</name>
    <dbReference type="NCBI Taxonomy" id="1282885"/>
    <lineage>
        <taxon>Bacteria</taxon>
        <taxon>Bacillati</taxon>
        <taxon>Actinomycetota</taxon>
        <taxon>Actinomycetes</taxon>
        <taxon>Kitasatosporales</taxon>
        <taxon>Streptomycetaceae</taxon>
        <taxon>Streptomyces</taxon>
    </lineage>
</organism>
<dbReference type="RefSeq" id="WP_386414797.1">
    <property type="nucleotide sequence ID" value="NZ_JBHSZO010000019.1"/>
</dbReference>
<feature type="signal peptide" evidence="1">
    <location>
        <begin position="1"/>
        <end position="22"/>
    </location>
</feature>
<proteinExistence type="predicted"/>
<dbReference type="Proteomes" id="UP001596413">
    <property type="component" value="Unassembled WGS sequence"/>
</dbReference>
<name>A0ABW2GHY5_9ACTN</name>
<dbReference type="PROSITE" id="PS51257">
    <property type="entry name" value="PROKAR_LIPOPROTEIN"/>
    <property type="match status" value="1"/>
</dbReference>
<keyword evidence="3" id="KW-1185">Reference proteome</keyword>
<protein>
    <recommendedName>
        <fullName evidence="4">Lipoprotein</fullName>
    </recommendedName>
</protein>
<evidence type="ECO:0000313" key="3">
    <source>
        <dbReference type="Proteomes" id="UP001596413"/>
    </source>
</evidence>
<sequence length="175" mass="18273">MKRQQMWLTAGAAAAVITLLSACSGTQQEDRPEKPGHAAAEQSTAKSAKVALAEGLKTALEERLSVHENRYGSGTESVCSTASPKMFSRECAEAAATTGEDAAYALARIEGKEGYATLRSVARKLQAATADYERLACATNPTDPATRKACLDPAAAIAQGTTDLRDGTRLGLAGR</sequence>
<dbReference type="EMBL" id="JBHSZO010000019">
    <property type="protein sequence ID" value="MFC7219227.1"/>
    <property type="molecule type" value="Genomic_DNA"/>
</dbReference>
<gene>
    <name evidence="2" type="ORF">ACFQLX_13770</name>
</gene>